<evidence type="ECO:0000256" key="1">
    <source>
        <dbReference type="SAM" id="MobiDB-lite"/>
    </source>
</evidence>
<reference evidence="2 3" key="1">
    <citation type="submission" date="2024-03" db="EMBL/GenBank/DDBJ databases">
        <authorList>
            <person name="Gkanogiannis A."/>
            <person name="Becerra Lopez-Lavalle L."/>
        </authorList>
    </citation>
    <scope>NUCLEOTIDE SEQUENCE [LARGE SCALE GENOMIC DNA]</scope>
</reference>
<evidence type="ECO:0000313" key="3">
    <source>
        <dbReference type="Proteomes" id="UP001642487"/>
    </source>
</evidence>
<sequence>MQANADSDCDVSEGDDFDSIEGTTEQKEELQLNLRLERLKGKQCSLELSPASGTKRLNEDSPPGCASKRQNGVCSWFNVNKETKVVKVLNNSGSRSSHIAYSEVCNSDKGIRGKTKPKFTFHSQRREQSCSVICEDRLCSASVSKVRNLSDTFDAVTSRTEKHPAAECLEDLVEEFEDQFDVGPALNCGNTESSIAELLDDLKDKNSSLDGVLNGQLEGRVLPTVEKRAVVASGDWADSEDSHISMDNESSSDHEVNDQKLKLAGLCTNEQSITDRFEEALVAACMDAERTIGLVPNPLGIGLFGKLQQVMQSEKKREINFLNALHCSTVPNGCIDVKILSRYMDAKLTVCCCLFIDMKRFLLQNGDESIETEGEKRTVIFSPRVCSDVELEVGNLIRINPPWKEVPVDDAHNIILSTYFAQLT</sequence>
<organism evidence="2 3">
    <name type="scientific">Citrullus colocynthis</name>
    <name type="common">colocynth</name>
    <dbReference type="NCBI Taxonomy" id="252529"/>
    <lineage>
        <taxon>Eukaryota</taxon>
        <taxon>Viridiplantae</taxon>
        <taxon>Streptophyta</taxon>
        <taxon>Embryophyta</taxon>
        <taxon>Tracheophyta</taxon>
        <taxon>Spermatophyta</taxon>
        <taxon>Magnoliopsida</taxon>
        <taxon>eudicotyledons</taxon>
        <taxon>Gunneridae</taxon>
        <taxon>Pentapetalae</taxon>
        <taxon>rosids</taxon>
        <taxon>fabids</taxon>
        <taxon>Cucurbitales</taxon>
        <taxon>Cucurbitaceae</taxon>
        <taxon>Benincaseae</taxon>
        <taxon>Citrullus</taxon>
    </lineage>
</organism>
<accession>A0ABP0YC29</accession>
<feature type="compositionally biased region" description="Acidic residues" evidence="1">
    <location>
        <begin position="7"/>
        <end position="19"/>
    </location>
</feature>
<dbReference type="PANTHER" id="PTHR35686">
    <property type="entry name" value="KINETOCHORE PROTEIN"/>
    <property type="match status" value="1"/>
</dbReference>
<dbReference type="PANTHER" id="PTHR35686:SF1">
    <property type="entry name" value="KINETOCHORE PROTEIN"/>
    <property type="match status" value="1"/>
</dbReference>
<gene>
    <name evidence="2" type="ORF">CITCOLO1_LOCUS9982</name>
</gene>
<protein>
    <submittedName>
        <fullName evidence="2">Uncharacterized protein</fullName>
    </submittedName>
</protein>
<dbReference type="Proteomes" id="UP001642487">
    <property type="component" value="Chromosome 3"/>
</dbReference>
<proteinExistence type="predicted"/>
<evidence type="ECO:0000313" key="2">
    <source>
        <dbReference type="EMBL" id="CAK9318028.1"/>
    </source>
</evidence>
<name>A0ABP0YC29_9ROSI</name>
<keyword evidence="3" id="KW-1185">Reference proteome</keyword>
<dbReference type="EMBL" id="OZ021737">
    <property type="protein sequence ID" value="CAK9318028.1"/>
    <property type="molecule type" value="Genomic_DNA"/>
</dbReference>
<feature type="region of interest" description="Disordered" evidence="1">
    <location>
        <begin position="1"/>
        <end position="28"/>
    </location>
</feature>